<proteinExistence type="predicted"/>
<dbReference type="AlphaFoldDB" id="A0A170QCA5"/>
<organism evidence="1">
    <name type="scientific">hydrothermal vent metagenome</name>
    <dbReference type="NCBI Taxonomy" id="652676"/>
    <lineage>
        <taxon>unclassified sequences</taxon>
        <taxon>metagenomes</taxon>
        <taxon>ecological metagenomes</taxon>
    </lineage>
</organism>
<accession>A0A170QCA5</accession>
<sequence>MTPVATTANLDRLRNNLIEIVYQIYKSKYQRKPSTVQIK</sequence>
<evidence type="ECO:0000313" key="1">
    <source>
        <dbReference type="EMBL" id="CUV08867.1"/>
    </source>
</evidence>
<reference evidence="1" key="1">
    <citation type="submission" date="2015-10" db="EMBL/GenBank/DDBJ databases">
        <authorList>
            <person name="Gilbert D.G."/>
        </authorList>
    </citation>
    <scope>NUCLEOTIDE SEQUENCE</scope>
</reference>
<dbReference type="EMBL" id="FAXC01000133">
    <property type="protein sequence ID" value="CUV08867.1"/>
    <property type="molecule type" value="Genomic_DNA"/>
</dbReference>
<protein>
    <submittedName>
        <fullName evidence="1">Uncharacterized protein</fullName>
    </submittedName>
</protein>
<gene>
    <name evidence="1" type="ORF">MGWOODY_Mmi1939</name>
</gene>
<name>A0A170QCA5_9ZZZZ</name>